<reference evidence="3" key="1">
    <citation type="journal article" date="2019" name="Int. J. Syst. Evol. Microbiol.">
        <title>The Global Catalogue of Microorganisms (GCM) 10K type strain sequencing project: providing services to taxonomists for standard genome sequencing and annotation.</title>
        <authorList>
            <consortium name="The Broad Institute Genomics Platform"/>
            <consortium name="The Broad Institute Genome Sequencing Center for Infectious Disease"/>
            <person name="Wu L."/>
            <person name="Ma J."/>
        </authorList>
    </citation>
    <scope>NUCLEOTIDE SEQUENCE [LARGE SCALE GENOMIC DNA]</scope>
    <source>
        <strain evidence="3">KCTC 52039</strain>
    </source>
</reference>
<dbReference type="Proteomes" id="UP001595547">
    <property type="component" value="Unassembled WGS sequence"/>
</dbReference>
<keyword evidence="3" id="KW-1185">Reference proteome</keyword>
<gene>
    <name evidence="2" type="ORF">ACFOGH_03880</name>
</gene>
<evidence type="ECO:0000313" key="2">
    <source>
        <dbReference type="EMBL" id="MFC3180119.1"/>
    </source>
</evidence>
<protein>
    <submittedName>
        <fullName evidence="2">SseB family protein</fullName>
    </submittedName>
</protein>
<accession>A0ABV7IZ09</accession>
<sequence>MRDLDQAYAAMQAGDEAAGLRFYRLLADATLFLLLEREAEGSRVDPRVFDLAEGPVLLAFDSEDRLAVMGDGPLPYAALPGRLIAQQMLGQGLSLGLNLGTGAASEVLLPPEALRWLCEMLDATPAEVEAVPSQFFAPQGLPDALSDALTFTLGGAAGLARAALLAGVRYSDGRLGHMLAVIDAVSGAEEALARALGEALVFSGLEAGELDVTFLAAGDAAVAELARVAVVFEVPERVAEAKAERAAPGMGDQPPRLR</sequence>
<evidence type="ECO:0000313" key="3">
    <source>
        <dbReference type="Proteomes" id="UP001595547"/>
    </source>
</evidence>
<dbReference type="RefSeq" id="WP_380071754.1">
    <property type="nucleotide sequence ID" value="NZ_JBHRTO010000001.1"/>
</dbReference>
<organism evidence="2 3">
    <name type="scientific">Cypionkella sinensis</name>
    <dbReference type="NCBI Taxonomy" id="1756043"/>
    <lineage>
        <taxon>Bacteria</taxon>
        <taxon>Pseudomonadati</taxon>
        <taxon>Pseudomonadota</taxon>
        <taxon>Alphaproteobacteria</taxon>
        <taxon>Rhodobacterales</taxon>
        <taxon>Paracoccaceae</taxon>
        <taxon>Cypionkella</taxon>
    </lineage>
</organism>
<proteinExistence type="predicted"/>
<evidence type="ECO:0000259" key="1">
    <source>
        <dbReference type="Pfam" id="PF07179"/>
    </source>
</evidence>
<dbReference type="InterPro" id="IPR009839">
    <property type="entry name" value="SseB_N"/>
</dbReference>
<dbReference type="EMBL" id="JBHRTO010000001">
    <property type="protein sequence ID" value="MFC3180119.1"/>
    <property type="molecule type" value="Genomic_DNA"/>
</dbReference>
<feature type="domain" description="SseB protein N-terminal" evidence="1">
    <location>
        <begin position="4"/>
        <end position="116"/>
    </location>
</feature>
<dbReference type="Pfam" id="PF07179">
    <property type="entry name" value="SseB"/>
    <property type="match status" value="1"/>
</dbReference>
<name>A0ABV7IZ09_9RHOB</name>
<comment type="caution">
    <text evidence="2">The sequence shown here is derived from an EMBL/GenBank/DDBJ whole genome shotgun (WGS) entry which is preliminary data.</text>
</comment>